<evidence type="ECO:0000313" key="3">
    <source>
        <dbReference type="Proteomes" id="UP000314294"/>
    </source>
</evidence>
<evidence type="ECO:0000256" key="1">
    <source>
        <dbReference type="SAM" id="MobiDB-lite"/>
    </source>
</evidence>
<sequence>MVERRDKERRGEKRRGEKRRGEERREEMRRGEERRGKHMTNNDLYCPLDDTVRLRSAAGLLGDRPAPMSANPTEMGFPGNGSRGRSGKRGATARWRSPPPPPPPPPPPLVSAGSAGSPLYIS</sequence>
<name>A0A4Z2IFT0_9TELE</name>
<feature type="compositionally biased region" description="Pro residues" evidence="1">
    <location>
        <begin position="97"/>
        <end position="109"/>
    </location>
</feature>
<organism evidence="2 3">
    <name type="scientific">Liparis tanakae</name>
    <name type="common">Tanaka's snailfish</name>
    <dbReference type="NCBI Taxonomy" id="230148"/>
    <lineage>
        <taxon>Eukaryota</taxon>
        <taxon>Metazoa</taxon>
        <taxon>Chordata</taxon>
        <taxon>Craniata</taxon>
        <taxon>Vertebrata</taxon>
        <taxon>Euteleostomi</taxon>
        <taxon>Actinopterygii</taxon>
        <taxon>Neopterygii</taxon>
        <taxon>Teleostei</taxon>
        <taxon>Neoteleostei</taxon>
        <taxon>Acanthomorphata</taxon>
        <taxon>Eupercaria</taxon>
        <taxon>Perciformes</taxon>
        <taxon>Cottioidei</taxon>
        <taxon>Cottales</taxon>
        <taxon>Liparidae</taxon>
        <taxon>Liparis</taxon>
    </lineage>
</organism>
<dbReference type="EMBL" id="SRLO01000097">
    <property type="protein sequence ID" value="TNN75973.1"/>
    <property type="molecule type" value="Genomic_DNA"/>
</dbReference>
<dbReference type="Proteomes" id="UP000314294">
    <property type="component" value="Unassembled WGS sequence"/>
</dbReference>
<accession>A0A4Z2IFT0</accession>
<feature type="region of interest" description="Disordered" evidence="1">
    <location>
        <begin position="1"/>
        <end position="122"/>
    </location>
</feature>
<keyword evidence="3" id="KW-1185">Reference proteome</keyword>
<gene>
    <name evidence="2" type="ORF">EYF80_013736</name>
</gene>
<reference evidence="2 3" key="1">
    <citation type="submission" date="2019-03" db="EMBL/GenBank/DDBJ databases">
        <title>First draft genome of Liparis tanakae, snailfish: a comprehensive survey of snailfish specific genes.</title>
        <authorList>
            <person name="Kim W."/>
            <person name="Song I."/>
            <person name="Jeong J.-H."/>
            <person name="Kim D."/>
            <person name="Kim S."/>
            <person name="Ryu S."/>
            <person name="Song J.Y."/>
            <person name="Lee S.K."/>
        </authorList>
    </citation>
    <scope>NUCLEOTIDE SEQUENCE [LARGE SCALE GENOMIC DNA]</scope>
    <source>
        <tissue evidence="2">Muscle</tissue>
    </source>
</reference>
<dbReference type="AlphaFoldDB" id="A0A4Z2IFT0"/>
<evidence type="ECO:0000313" key="2">
    <source>
        <dbReference type="EMBL" id="TNN75973.1"/>
    </source>
</evidence>
<feature type="compositionally biased region" description="Basic and acidic residues" evidence="1">
    <location>
        <begin position="1"/>
        <end position="35"/>
    </location>
</feature>
<comment type="caution">
    <text evidence="2">The sequence shown here is derived from an EMBL/GenBank/DDBJ whole genome shotgun (WGS) entry which is preliminary data.</text>
</comment>
<protein>
    <submittedName>
        <fullName evidence="2">Uncharacterized protein</fullName>
    </submittedName>
</protein>
<proteinExistence type="predicted"/>